<comment type="caution">
    <text evidence="1">The sequence shown here is derived from an EMBL/GenBank/DDBJ whole genome shotgun (WGS) entry which is preliminary data.</text>
</comment>
<dbReference type="AlphaFoldDB" id="A0A081LBG4"/>
<organism evidence="1 2">
    <name type="scientific">Bacillus zhangzhouensis</name>
    <dbReference type="NCBI Taxonomy" id="1178540"/>
    <lineage>
        <taxon>Bacteria</taxon>
        <taxon>Bacillati</taxon>
        <taxon>Bacillota</taxon>
        <taxon>Bacilli</taxon>
        <taxon>Bacillales</taxon>
        <taxon>Bacillaceae</taxon>
        <taxon>Bacillus</taxon>
    </lineage>
</organism>
<keyword evidence="2" id="KW-1185">Reference proteome</keyword>
<protein>
    <submittedName>
        <fullName evidence="1">Uncharacterized protein</fullName>
    </submittedName>
</protein>
<evidence type="ECO:0000313" key="2">
    <source>
        <dbReference type="Proteomes" id="UP000028091"/>
    </source>
</evidence>
<dbReference type="RefSeq" id="WP_034320795.1">
    <property type="nucleotide sequence ID" value="NZ_JOTP01000008.1"/>
</dbReference>
<dbReference type="Proteomes" id="UP000028091">
    <property type="component" value="Unassembled WGS sequence"/>
</dbReference>
<accession>A0A081LBG4</accession>
<dbReference type="OrthoDB" id="9991100at2"/>
<reference evidence="1 2" key="1">
    <citation type="submission" date="2012-09" db="EMBL/GenBank/DDBJ databases">
        <title>Genome Sequence of Bacillus sp. DW5-4.</title>
        <authorList>
            <person name="Lai Q."/>
            <person name="Liu Y."/>
            <person name="Shao Z."/>
        </authorList>
    </citation>
    <scope>NUCLEOTIDE SEQUENCE [LARGE SCALE GENOMIC DNA]</scope>
    <source>
        <strain evidence="1 2">DW5-4</strain>
    </source>
</reference>
<evidence type="ECO:0000313" key="1">
    <source>
        <dbReference type="EMBL" id="KEP26590.1"/>
    </source>
</evidence>
<dbReference type="EMBL" id="JOTP01000008">
    <property type="protein sequence ID" value="KEP26590.1"/>
    <property type="molecule type" value="Genomic_DNA"/>
</dbReference>
<gene>
    <name evidence="1" type="ORF">BA70_18535</name>
</gene>
<sequence>MTIKLSNLSDGVKVIHEDGFPTHTVGEMKENIKDYGLQYHDDTYFLLPDNNNPDDMFGDEIDIDVFPDHFEGFIAFSRSELATIKDNILFAEMNGHDLNKIEKRVLAKVEAAMYPQTEVAE</sequence>
<proteinExistence type="predicted"/>
<name>A0A081LBG4_9BACI</name>